<name>A0A6C0HM00_9ZZZZ</name>
<organism evidence="2">
    <name type="scientific">viral metagenome</name>
    <dbReference type="NCBI Taxonomy" id="1070528"/>
    <lineage>
        <taxon>unclassified sequences</taxon>
        <taxon>metagenomes</taxon>
        <taxon>organismal metagenomes</taxon>
    </lineage>
</organism>
<protein>
    <submittedName>
        <fullName evidence="2">Uncharacterized protein</fullName>
    </submittedName>
</protein>
<proteinExistence type="predicted"/>
<accession>A0A6C0HM00</accession>
<evidence type="ECO:0000313" key="2">
    <source>
        <dbReference type="EMBL" id="QHT81672.1"/>
    </source>
</evidence>
<feature type="compositionally biased region" description="Polar residues" evidence="1">
    <location>
        <begin position="1"/>
        <end position="15"/>
    </location>
</feature>
<reference evidence="2" key="1">
    <citation type="journal article" date="2020" name="Nature">
        <title>Giant virus diversity and host interactions through global metagenomics.</title>
        <authorList>
            <person name="Schulz F."/>
            <person name="Roux S."/>
            <person name="Paez-Espino D."/>
            <person name="Jungbluth S."/>
            <person name="Walsh D.A."/>
            <person name="Denef V.J."/>
            <person name="McMahon K.D."/>
            <person name="Konstantinidis K.T."/>
            <person name="Eloe-Fadrosh E.A."/>
            <person name="Kyrpides N.C."/>
            <person name="Woyke T."/>
        </authorList>
    </citation>
    <scope>NUCLEOTIDE SEQUENCE</scope>
    <source>
        <strain evidence="2">GVMAG-M-3300023184-13</strain>
    </source>
</reference>
<evidence type="ECO:0000256" key="1">
    <source>
        <dbReference type="SAM" id="MobiDB-lite"/>
    </source>
</evidence>
<sequence length="228" mass="26505">MADNPNSVNFNATNTKAKDIHTKSRQKLNLPINNNNNNNNEHEIKICIRDVCKIENIVAKYIYKKYINISNNLVNSEGNINDAIPPQLPSQQHKQLPVKNIYSLKIKNDANYKKYLNTIFQKERLGIITQNESLTNELHNIEVADNKLETDMINKKNKKQITCVSRFSRSTVKSFPDIMRCNFIIKNKNKLHRCGCKLTSTNCEYCSLHALMPNIYWDRYCNLLENID</sequence>
<feature type="region of interest" description="Disordered" evidence="1">
    <location>
        <begin position="1"/>
        <end position="23"/>
    </location>
</feature>
<dbReference type="AlphaFoldDB" id="A0A6C0HM00"/>
<dbReference type="EMBL" id="MN739987">
    <property type="protein sequence ID" value="QHT81672.1"/>
    <property type="molecule type" value="Genomic_DNA"/>
</dbReference>